<dbReference type="PANTHER" id="PTHR41173">
    <property type="entry name" value="UPF0278 PROTEIN TK1425"/>
    <property type="match status" value="1"/>
</dbReference>
<dbReference type="Proteomes" id="UP000001488">
    <property type="component" value="Chromosome"/>
</dbReference>
<dbReference type="PANTHER" id="PTHR41173:SF1">
    <property type="entry name" value="RNA-FREE RIBONUCLEASE P"/>
    <property type="match status" value="1"/>
</dbReference>
<evidence type="ECO:0000256" key="1">
    <source>
        <dbReference type="ARBA" id="ARBA00022694"/>
    </source>
</evidence>
<keyword evidence="4 5" id="KW-0378">Hydrolase</keyword>
<dbReference type="Pfam" id="PF08745">
    <property type="entry name" value="PIN_5"/>
    <property type="match status" value="1"/>
</dbReference>
<dbReference type="InterPro" id="IPR014856">
    <property type="entry name" value="RNA_free_RNase_P"/>
</dbReference>
<keyword evidence="3 5" id="KW-0255">Endonuclease</keyword>
<dbReference type="NCBIfam" id="NF003342">
    <property type="entry name" value="PRK04358.1-3"/>
    <property type="match status" value="1"/>
</dbReference>
<dbReference type="InterPro" id="IPR029060">
    <property type="entry name" value="PIN-like_dom_sf"/>
</dbReference>
<dbReference type="HOGENOM" id="CLU_109672_0_0_2"/>
<reference evidence="6 7" key="1">
    <citation type="journal article" date="2007" name="Genome Biol.">
        <title>Genome analysis and genome-wide proteomics of Thermococcus gammatolerans, the most radioresistant organism known amongst the Archaea.</title>
        <authorList>
            <person name="Zivanovic Y."/>
            <person name="Armengaud J."/>
            <person name="Lagorce A."/>
            <person name="Leplat C."/>
            <person name="Guerin P."/>
            <person name="Dutertre M."/>
            <person name="Anthouard V."/>
            <person name="Forterre P."/>
            <person name="Wincker P."/>
            <person name="Confalonieri F."/>
        </authorList>
    </citation>
    <scope>NUCLEOTIDE SEQUENCE [LARGE SCALE GENOMIC DNA]</scope>
    <source>
        <strain evidence="7">DSM 15229 / JCM 11827 / EJ3</strain>
    </source>
</reference>
<evidence type="ECO:0000256" key="2">
    <source>
        <dbReference type="ARBA" id="ARBA00022722"/>
    </source>
</evidence>
<evidence type="ECO:0000256" key="3">
    <source>
        <dbReference type="ARBA" id="ARBA00022759"/>
    </source>
</evidence>
<dbReference type="NCBIfam" id="TIGR03875">
    <property type="entry name" value="RNA_lig_partner"/>
    <property type="match status" value="1"/>
</dbReference>
<dbReference type="HAMAP" id="MF_01078">
    <property type="entry name" value="RNA_free_RNase_P"/>
    <property type="match status" value="1"/>
</dbReference>
<comment type="similarity">
    <text evidence="5">Belongs to the HARP family.</text>
</comment>
<evidence type="ECO:0000256" key="5">
    <source>
        <dbReference type="HAMAP-Rule" id="MF_01078"/>
    </source>
</evidence>
<dbReference type="CDD" id="cd18691">
    <property type="entry name" value="PIN_VapC-like"/>
    <property type="match status" value="1"/>
</dbReference>
<dbReference type="PaxDb" id="593117-TGAM_0479"/>
<dbReference type="EMBL" id="CP001398">
    <property type="protein sequence ID" value="ACS32981.1"/>
    <property type="molecule type" value="Genomic_DNA"/>
</dbReference>
<dbReference type="STRING" id="593117.TGAM_0479"/>
<dbReference type="eggNOG" id="arCOG00720">
    <property type="taxonomic scope" value="Archaea"/>
</dbReference>
<dbReference type="SUPFAM" id="SSF88723">
    <property type="entry name" value="PIN domain-like"/>
    <property type="match status" value="1"/>
</dbReference>
<comment type="function">
    <text evidence="5">RNA-free RNase P that catalyzes the removal of the 5'-leader sequence from pre-tRNA to produce the mature 5'-terminus.</text>
</comment>
<evidence type="ECO:0000313" key="7">
    <source>
        <dbReference type="Proteomes" id="UP000001488"/>
    </source>
</evidence>
<organism evidence="6 7">
    <name type="scientific">Thermococcus gammatolerans (strain DSM 15229 / JCM 11827 / EJ3)</name>
    <dbReference type="NCBI Taxonomy" id="593117"/>
    <lineage>
        <taxon>Archaea</taxon>
        <taxon>Methanobacteriati</taxon>
        <taxon>Methanobacteriota</taxon>
        <taxon>Thermococci</taxon>
        <taxon>Thermococcales</taxon>
        <taxon>Thermococcaceae</taxon>
        <taxon>Thermococcus</taxon>
    </lineage>
</organism>
<comment type="catalytic activity">
    <reaction evidence="5">
        <text>Endonucleolytic cleavage of RNA, removing 5'-extranucleotides from tRNA precursor.</text>
        <dbReference type="EC" id="3.1.26.5"/>
    </reaction>
</comment>
<name>C5A419_THEGJ</name>
<proteinExistence type="inferred from homology"/>
<evidence type="ECO:0000256" key="4">
    <source>
        <dbReference type="ARBA" id="ARBA00022801"/>
    </source>
</evidence>
<dbReference type="PATRIC" id="fig|593117.10.peg.475"/>
<keyword evidence="1 5" id="KW-0819">tRNA processing</keyword>
<sequence length="207" mass="24076">MRTRLGVIMRFVLDTSIFVNPDIRSSFGENPTEAVRSFLEYAKVLFGKVEFYMPPGIYREVMNFVDEEDLSPELELYIIKKPPNVHDIKIPAFVVYELIDDIRRRIDKGLRVAEKAVRESVIETDNVDKIIQKLRRNYRKALREGIVDSKEDFELILLAKELDATIVSADVGILTWAQKMGIKWIDAAKFKEVLEELVEKVREEKNL</sequence>
<dbReference type="GO" id="GO:0001682">
    <property type="term" value="P:tRNA 5'-leader removal"/>
    <property type="evidence" value="ECO:0007669"/>
    <property type="project" value="UniProtKB-UniRule"/>
</dbReference>
<dbReference type="GO" id="GO:0004526">
    <property type="term" value="F:ribonuclease P activity"/>
    <property type="evidence" value="ECO:0007669"/>
    <property type="project" value="UniProtKB-UniRule"/>
</dbReference>
<gene>
    <name evidence="6" type="ordered locus">TGAM_0479</name>
</gene>
<dbReference type="AlphaFoldDB" id="C5A419"/>
<accession>C5A419</accession>
<dbReference type="KEGG" id="tga:TGAM_0479"/>
<dbReference type="EC" id="3.1.26.5" evidence="5"/>
<keyword evidence="7" id="KW-1185">Reference proteome</keyword>
<protein>
    <recommendedName>
        <fullName evidence="5">RNA-free ribonuclease P</fullName>
        <shortName evidence="5">RNA-free RNase P</shortName>
        <ecNumber evidence="5">3.1.26.5</ecNumber>
    </recommendedName>
    <alternativeName>
        <fullName evidence="5">Protein-only RNase P</fullName>
    </alternativeName>
</protein>
<evidence type="ECO:0000313" key="6">
    <source>
        <dbReference type="EMBL" id="ACS32981.1"/>
    </source>
</evidence>
<keyword evidence="2 5" id="KW-0540">Nuclease</keyword>